<proteinExistence type="predicted"/>
<keyword evidence="1" id="KW-0812">Transmembrane</keyword>
<reference evidence="3 4" key="3">
    <citation type="journal article" date="2005" name="Science">
        <title>The genome of the African trypanosome Trypanosoma brucei.</title>
        <authorList>
            <person name="Berriman M."/>
            <person name="Ghedin E."/>
            <person name="Hertz-Fowler C."/>
            <person name="Blandin G."/>
            <person name="Renauld H."/>
            <person name="Bartholomeu D.C."/>
            <person name="Lennard N.J."/>
            <person name="Caler E."/>
            <person name="Hamlin N.E."/>
            <person name="Haas B."/>
            <person name="Bohme U."/>
            <person name="Hannick L."/>
            <person name="Aslett M.A."/>
            <person name="Shallom J."/>
            <person name="Marcello L."/>
            <person name="Hou L."/>
            <person name="Wickstead B."/>
            <person name="Alsmark U.C."/>
            <person name="Arrowsmith C."/>
            <person name="Atkin R.J."/>
            <person name="Barron A.J."/>
            <person name="Bringaud F."/>
            <person name="Brooks K."/>
            <person name="Carrington M."/>
            <person name="Cherevach I."/>
            <person name="Chillingworth T.J."/>
            <person name="Churcher C."/>
            <person name="Clark L.N."/>
            <person name="Corton C.H."/>
            <person name="Cronin A."/>
            <person name="Davies R.M."/>
            <person name="Doggett J."/>
            <person name="Djikeng A."/>
            <person name="Feldblyum T."/>
            <person name="Field M.C."/>
            <person name="Fraser A."/>
            <person name="Goodhead I."/>
            <person name="Hance Z."/>
            <person name="Harper D."/>
            <person name="Harris B.R."/>
            <person name="Hauser H."/>
            <person name="Hostetler J."/>
            <person name="Ivens A."/>
            <person name="Jagels K."/>
            <person name="Johnson D."/>
            <person name="Johnson J."/>
            <person name="Jones K."/>
            <person name="Kerhornou A.X."/>
            <person name="Koo H."/>
            <person name="Larke N."/>
            <person name="Landfear S."/>
            <person name="Larkin C."/>
            <person name="Leech V."/>
            <person name="Line A."/>
            <person name="Lord A."/>
            <person name="Macleod A."/>
            <person name="Mooney P.J."/>
            <person name="Moule S."/>
            <person name="Martin D.M."/>
            <person name="Morgan G.W."/>
            <person name="Mungall K."/>
            <person name="Norbertczak H."/>
            <person name="Ormond D."/>
            <person name="Pai G."/>
            <person name="Peacock C.S."/>
            <person name="Peterson J."/>
            <person name="Quail M.A."/>
            <person name="Rabbinowitsch E."/>
            <person name="Rajandream M.A."/>
            <person name="Reitter C."/>
            <person name="Salzberg S.L."/>
            <person name="Sanders M."/>
            <person name="Schobel S."/>
            <person name="Sharp S."/>
            <person name="Simmonds M."/>
            <person name="Simpson A.J."/>
            <person name="Tallon L."/>
            <person name="Turner C.M."/>
            <person name="Tait A."/>
            <person name="Tivey A.R."/>
            <person name="Van Aken S."/>
            <person name="Walker D."/>
            <person name="Wanless D."/>
            <person name="Wang S."/>
            <person name="White B."/>
            <person name="White O."/>
            <person name="Whitehead S."/>
            <person name="Woodward J."/>
            <person name="Wortman J."/>
            <person name="Adams M.D."/>
            <person name="Embley T.M."/>
            <person name="Gull K."/>
            <person name="Ullu E."/>
            <person name="Barry J.D."/>
            <person name="Fairlamb A.H."/>
            <person name="Opperdoes F."/>
            <person name="Barrell B.G."/>
            <person name="Donelson J.E."/>
            <person name="Hall N."/>
            <person name="Fraser C.M."/>
            <person name="Melville S.E."/>
            <person name="El-Sayed N.M."/>
        </authorList>
    </citation>
    <scope>NUCLEOTIDE SEQUENCE [LARGE SCALE GENOMIC DNA]</scope>
    <source>
        <strain evidence="3 4">927/4 GUTat10.1</strain>
    </source>
</reference>
<reference evidence="3" key="5">
    <citation type="submission" date="2005-04" db="EMBL/GenBank/DDBJ databases">
        <title>Sequencing, closure, and annotation of Trypanosoma brucei chromosomes 2 through 8.</title>
        <authorList>
            <person name="Ghedin E."/>
            <person name="Blandin G."/>
            <person name="Bartholomeu D."/>
            <person name="Caler E."/>
            <person name="Haas B."/>
            <person name="Hannick L."/>
            <person name="Shallom J."/>
            <person name="Hou L."/>
            <person name="Djikeng A."/>
            <person name="Feldblyum T."/>
            <person name="Hostetler J."/>
            <person name="Johnson J."/>
            <person name="Jones K."/>
            <person name="Koo H.L."/>
            <person name="Larkin C."/>
            <person name="Pai G."/>
            <person name="Peterson J."/>
            <person name="Khalak H.G."/>
            <person name="Salzberg S."/>
            <person name="Simpson A.J."/>
            <person name="Tallon L."/>
            <person name="Van Aken S."/>
            <person name="Wanless D."/>
            <person name="White O."/>
            <person name="Wortman J."/>
            <person name="Fraser C.M."/>
            <person name="El-Sayed N.M.A."/>
        </authorList>
    </citation>
    <scope>NUCLEOTIDE SEQUENCE</scope>
    <source>
        <strain evidence="3">927/4 GUTat10.1</strain>
    </source>
</reference>
<dbReference type="KEGG" id="tbr:Tb927.8.1760"/>
<accession>D6XKR3</accession>
<reference evidence="3" key="2">
    <citation type="journal article" date="2005" name="Science">
        <title>Comparative genomics of trypanosomatid parasitic protozoa.</title>
        <authorList>
            <person name="El-Sayed N.M."/>
            <person name="Myler P.J."/>
            <person name="Blandin G."/>
            <person name="Berriman M."/>
            <person name="Crabtree J."/>
            <person name="Aggarwal G."/>
            <person name="Caler E."/>
            <person name="Renauld H."/>
            <person name="Worthey E.A."/>
            <person name="Hertz-Fowler C."/>
            <person name="Ghedin E."/>
            <person name="Peacock C."/>
            <person name="Bartholomeu D.C."/>
            <person name="Haas B.J."/>
            <person name="Tran A.N."/>
            <person name="Wortman J.R."/>
            <person name="Alsmark U.C."/>
            <person name="Angiuoli S."/>
            <person name="Anupama A."/>
            <person name="Badger J."/>
            <person name="Bringaud F."/>
            <person name="Cadag E."/>
            <person name="Carlton J.M."/>
            <person name="Cerqueira G.C."/>
            <person name="Creasy T."/>
            <person name="Delcher A.L."/>
            <person name="Djikeng A."/>
            <person name="Embley T.M."/>
            <person name="Hauser C."/>
            <person name="Ivens A.C."/>
            <person name="Kummerfeld S.K."/>
            <person name="Pereira-Leal J.B."/>
            <person name="Nilsson D."/>
            <person name="Peterson J."/>
            <person name="Salzberg S.L."/>
            <person name="Shallom J."/>
            <person name="Silva J.C."/>
            <person name="Sundaram J."/>
            <person name="Westenberger S."/>
            <person name="White O."/>
            <person name="Melville S.E."/>
            <person name="Donelson J.E."/>
            <person name="Andersson B."/>
            <person name="Stuart K.D."/>
            <person name="Hall N."/>
        </authorList>
    </citation>
    <scope>NUCLEOTIDE SEQUENCE</scope>
    <source>
        <strain evidence="3">927/4 GUTat10.1</strain>
    </source>
</reference>
<dbReference type="PROSITE" id="PS51257">
    <property type="entry name" value="PROKAR_LIPOPROTEIN"/>
    <property type="match status" value="1"/>
</dbReference>
<accession>Q582A6</accession>
<dbReference type="AlphaFoldDB" id="Q582A6"/>
<reference evidence="2" key="4">
    <citation type="submission" date="2005-04" db="EMBL/GenBank/DDBJ databases">
        <title>.</title>
        <authorList>
            <person name="Ghedin E."/>
            <person name="Blandin G."/>
            <person name="Bartholomeu D."/>
            <person name="Caler E."/>
            <person name="Haas B."/>
            <person name="Hannick L."/>
            <person name="Shallom J."/>
            <person name="Hou L."/>
            <person name="Djikeng A."/>
            <person name="Feldblyum T."/>
            <person name="Hostetler J."/>
            <person name="Johnson J."/>
            <person name="Jones K."/>
            <person name="Koo H.L."/>
            <person name="Larkin C."/>
            <person name="Pai G."/>
            <person name="Peterson J."/>
            <person name="Khalak H.G."/>
            <person name="Salzberg S."/>
            <person name="Simpson A.J."/>
            <person name="Tallon L."/>
            <person name="Van Aken S."/>
            <person name="Wanless D."/>
            <person name="White O."/>
            <person name="Wortman J."/>
            <person name="Fraser C.M."/>
            <person name="El-Sayed N.M.A."/>
        </authorList>
    </citation>
    <scope>NUCLEOTIDE SEQUENCE</scope>
    <source>
        <strain evidence="2">GUTat10.1</strain>
    </source>
</reference>
<dbReference type="Proteomes" id="UP000008524">
    <property type="component" value="Chromosome 8"/>
</dbReference>
<dbReference type="InParanoid" id="Q582A6"/>
<evidence type="ECO:0000313" key="3">
    <source>
        <dbReference type="EMBL" id="AAZ12943.1"/>
    </source>
</evidence>
<keyword evidence="1" id="KW-0472">Membrane</keyword>
<dbReference type="EMBL" id="CP000071">
    <property type="protein sequence ID" value="AAZ12943.1"/>
    <property type="molecule type" value="Genomic_DNA"/>
</dbReference>
<dbReference type="GeneID" id="3659165"/>
<dbReference type="PaxDb" id="5691-AAZ12943"/>
<keyword evidence="4" id="KW-1185">Reference proteome</keyword>
<dbReference type="VEuPathDB" id="TriTrypDB:Tb927.8.1760"/>
<feature type="transmembrane region" description="Helical" evidence="1">
    <location>
        <begin position="6"/>
        <end position="33"/>
    </location>
</feature>
<dbReference type="RefSeq" id="XP_847009.1">
    <property type="nucleotide sequence ID" value="XM_841916.1"/>
</dbReference>
<keyword evidence="1" id="KW-1133">Transmembrane helix</keyword>
<dbReference type="EMBL" id="AC091701">
    <property type="protein sequence ID" value="AAX79397.1"/>
    <property type="molecule type" value="Genomic_DNA"/>
</dbReference>
<name>Q582A6_TRYB2</name>
<evidence type="ECO:0000313" key="4">
    <source>
        <dbReference type="Proteomes" id="UP000008524"/>
    </source>
</evidence>
<organism evidence="2 4">
    <name type="scientific">Trypanosoma brucei brucei (strain 927/4 GUTat10.1)</name>
    <dbReference type="NCBI Taxonomy" id="185431"/>
    <lineage>
        <taxon>Eukaryota</taxon>
        <taxon>Discoba</taxon>
        <taxon>Euglenozoa</taxon>
        <taxon>Kinetoplastea</taxon>
        <taxon>Metakinetoplastina</taxon>
        <taxon>Trypanosomatida</taxon>
        <taxon>Trypanosomatidae</taxon>
        <taxon>Trypanosoma</taxon>
    </lineage>
</organism>
<gene>
    <name evidence="3" type="primary">Tb08.26N11.130</name>
    <name evidence="2" type="ORF">Tb927.8.1760</name>
</gene>
<sequence>MEERLIYTFFIVSLPFFFFSCGFLCVCVFICLITPIAQSELLFTSRYVNSDKSACVGMPLEKHFPFCYCVYSVALPKSEFLKFCSHAPLAFVVPPHNIPLFFLKKKDVSCFSDDVFEHNSASFKCHCSLTEYTDFFFVHLFHPLLSLLFFNVDPSTQIVAHCVQTHTPQKKKNTVLVLKLGYFSYK</sequence>
<evidence type="ECO:0000256" key="1">
    <source>
        <dbReference type="SAM" id="Phobius"/>
    </source>
</evidence>
<evidence type="ECO:0000313" key="2">
    <source>
        <dbReference type="EMBL" id="AAX79397.1"/>
    </source>
</evidence>
<protein>
    <submittedName>
        <fullName evidence="2">Uncharacterized protein</fullName>
    </submittedName>
</protein>
<dbReference type="GO" id="GO:0031981">
    <property type="term" value="C:nuclear lumen"/>
    <property type="evidence" value="ECO:0006056"/>
    <property type="project" value="Others"/>
</dbReference>
<reference evidence="2" key="1">
    <citation type="submission" date="2001-05" db="EMBL/GenBank/DDBJ databases">
        <authorList>
            <person name="El-Sayed N.M."/>
            <person name="Khalak H."/>
            <person name="Adams M.D."/>
        </authorList>
    </citation>
    <scope>NUCLEOTIDE SEQUENCE</scope>
    <source>
        <strain evidence="2">GUTat10.1</strain>
    </source>
</reference>
<dbReference type="GO" id="GO:0005737">
    <property type="term" value="C:cytoplasm"/>
    <property type="evidence" value="ECO:0006056"/>
    <property type="project" value="Others"/>
</dbReference>